<evidence type="ECO:0000313" key="1">
    <source>
        <dbReference type="EMBL" id="KAF2470904.1"/>
    </source>
</evidence>
<organism evidence="1 2">
    <name type="scientific">Lindgomyces ingoldianus</name>
    <dbReference type="NCBI Taxonomy" id="673940"/>
    <lineage>
        <taxon>Eukaryota</taxon>
        <taxon>Fungi</taxon>
        <taxon>Dikarya</taxon>
        <taxon>Ascomycota</taxon>
        <taxon>Pezizomycotina</taxon>
        <taxon>Dothideomycetes</taxon>
        <taxon>Pleosporomycetidae</taxon>
        <taxon>Pleosporales</taxon>
        <taxon>Lindgomycetaceae</taxon>
        <taxon>Lindgomyces</taxon>
    </lineage>
</organism>
<dbReference type="EMBL" id="MU003506">
    <property type="protein sequence ID" value="KAF2470904.1"/>
    <property type="molecule type" value="Genomic_DNA"/>
</dbReference>
<reference evidence="1" key="1">
    <citation type="journal article" date="2020" name="Stud. Mycol.">
        <title>101 Dothideomycetes genomes: a test case for predicting lifestyles and emergence of pathogens.</title>
        <authorList>
            <person name="Haridas S."/>
            <person name="Albert R."/>
            <person name="Binder M."/>
            <person name="Bloem J."/>
            <person name="Labutti K."/>
            <person name="Salamov A."/>
            <person name="Andreopoulos B."/>
            <person name="Baker S."/>
            <person name="Barry K."/>
            <person name="Bills G."/>
            <person name="Bluhm B."/>
            <person name="Cannon C."/>
            <person name="Castanera R."/>
            <person name="Culley D."/>
            <person name="Daum C."/>
            <person name="Ezra D."/>
            <person name="Gonzalez J."/>
            <person name="Henrissat B."/>
            <person name="Kuo A."/>
            <person name="Liang C."/>
            <person name="Lipzen A."/>
            <person name="Lutzoni F."/>
            <person name="Magnuson J."/>
            <person name="Mondo S."/>
            <person name="Nolan M."/>
            <person name="Ohm R."/>
            <person name="Pangilinan J."/>
            <person name="Park H.-J."/>
            <person name="Ramirez L."/>
            <person name="Alfaro M."/>
            <person name="Sun H."/>
            <person name="Tritt A."/>
            <person name="Yoshinaga Y."/>
            <person name="Zwiers L.-H."/>
            <person name="Turgeon B."/>
            <person name="Goodwin S."/>
            <person name="Spatafora J."/>
            <person name="Crous P."/>
            <person name="Grigoriev I."/>
        </authorList>
    </citation>
    <scope>NUCLEOTIDE SEQUENCE</scope>
    <source>
        <strain evidence="1">ATCC 200398</strain>
    </source>
</reference>
<dbReference type="Proteomes" id="UP000799755">
    <property type="component" value="Unassembled WGS sequence"/>
</dbReference>
<accession>A0ACB6QV66</accession>
<evidence type="ECO:0000313" key="2">
    <source>
        <dbReference type="Proteomes" id="UP000799755"/>
    </source>
</evidence>
<proteinExistence type="predicted"/>
<protein>
    <submittedName>
        <fullName evidence="1">Uncharacterized protein</fullName>
    </submittedName>
</protein>
<keyword evidence="2" id="KW-1185">Reference proteome</keyword>
<gene>
    <name evidence="1" type="ORF">BDR25DRAFT_354850</name>
</gene>
<sequence>MLVSSCGSTTGPQFSYWLPSPTSSSPRISVAPIGAPLIQRKPTTTDAAFLSRFVPTALLCTQIWPYISSPSIPVMFYASSISFILLILAPSYTQIQISRLLSSSGPK</sequence>
<comment type="caution">
    <text evidence="1">The sequence shown here is derived from an EMBL/GenBank/DDBJ whole genome shotgun (WGS) entry which is preliminary data.</text>
</comment>
<name>A0ACB6QV66_9PLEO</name>